<evidence type="ECO:0000256" key="2">
    <source>
        <dbReference type="ARBA" id="ARBA00022927"/>
    </source>
</evidence>
<comment type="caution">
    <text evidence="4">The sequence shown here is derived from an EMBL/GenBank/DDBJ whole genome shotgun (WGS) entry which is preliminary data.</text>
</comment>
<feature type="domain" description="AP complex mu/sigma subunit" evidence="3">
    <location>
        <begin position="1"/>
        <end position="40"/>
    </location>
</feature>
<protein>
    <recommendedName>
        <fullName evidence="3">AP complex mu/sigma subunit domain-containing protein</fullName>
    </recommendedName>
</protein>
<name>A0A4U1EK29_MONMO</name>
<dbReference type="EMBL" id="RWIC01001252">
    <property type="protein sequence ID" value="TKC36721.1"/>
    <property type="molecule type" value="Genomic_DNA"/>
</dbReference>
<dbReference type="GO" id="GO:0015031">
    <property type="term" value="P:protein transport"/>
    <property type="evidence" value="ECO:0007669"/>
    <property type="project" value="UniProtKB-KW"/>
</dbReference>
<evidence type="ECO:0000256" key="1">
    <source>
        <dbReference type="ARBA" id="ARBA00004184"/>
    </source>
</evidence>
<gene>
    <name evidence="4" type="ORF">EI555_015721</name>
</gene>
<keyword evidence="2" id="KW-0653">Protein transport</keyword>
<dbReference type="InterPro" id="IPR011012">
    <property type="entry name" value="Longin-like_dom_sf"/>
</dbReference>
<comment type="subcellular location">
    <subcellularLocation>
        <location evidence="1">Endomembrane system</location>
        <topology evidence="1">Peripheral membrane protein</topology>
    </subcellularLocation>
</comment>
<dbReference type="GO" id="GO:0012505">
    <property type="term" value="C:endomembrane system"/>
    <property type="evidence" value="ECO:0007669"/>
    <property type="project" value="UniProtKB-SubCell"/>
</dbReference>
<dbReference type="Proteomes" id="UP000308365">
    <property type="component" value="Unassembled WGS sequence"/>
</dbReference>
<dbReference type="InterPro" id="IPR022775">
    <property type="entry name" value="AP_mu_sigma_su"/>
</dbReference>
<keyword evidence="2" id="KW-0813">Transport</keyword>
<evidence type="ECO:0000259" key="3">
    <source>
        <dbReference type="Pfam" id="PF01217"/>
    </source>
</evidence>
<reference evidence="5" key="1">
    <citation type="journal article" date="2019" name="IScience">
        <title>Narwhal Genome Reveals Long-Term Low Genetic Diversity despite Current Large Abundance Size.</title>
        <authorList>
            <person name="Westbury M.V."/>
            <person name="Petersen B."/>
            <person name="Garde E."/>
            <person name="Heide-Jorgensen M.P."/>
            <person name="Lorenzen E.D."/>
        </authorList>
    </citation>
    <scope>NUCLEOTIDE SEQUENCE [LARGE SCALE GENOMIC DNA]</scope>
</reference>
<evidence type="ECO:0000313" key="4">
    <source>
        <dbReference type="EMBL" id="TKC36721.1"/>
    </source>
</evidence>
<dbReference type="Gene3D" id="3.30.450.60">
    <property type="match status" value="1"/>
</dbReference>
<proteinExistence type="predicted"/>
<evidence type="ECO:0000313" key="5">
    <source>
        <dbReference type="Proteomes" id="UP000308365"/>
    </source>
</evidence>
<dbReference type="Pfam" id="PF01217">
    <property type="entry name" value="Clat_adaptor_s"/>
    <property type="match status" value="1"/>
</dbReference>
<organism evidence="4 5">
    <name type="scientific">Monodon monoceros</name>
    <name type="common">Narwhal</name>
    <name type="synonym">Ceratodon monodon</name>
    <dbReference type="NCBI Taxonomy" id="40151"/>
    <lineage>
        <taxon>Eukaryota</taxon>
        <taxon>Metazoa</taxon>
        <taxon>Chordata</taxon>
        <taxon>Craniata</taxon>
        <taxon>Vertebrata</taxon>
        <taxon>Euteleostomi</taxon>
        <taxon>Mammalia</taxon>
        <taxon>Eutheria</taxon>
        <taxon>Laurasiatheria</taxon>
        <taxon>Artiodactyla</taxon>
        <taxon>Whippomorpha</taxon>
        <taxon>Cetacea</taxon>
        <taxon>Odontoceti</taxon>
        <taxon>Monodontidae</taxon>
        <taxon>Monodon</taxon>
    </lineage>
</organism>
<sequence length="86" mass="9890">MIKAILIFNNHGKPWLSKFYQPYSENTQQQIIIICTQYVVFNENCIVCIDLTEDQALGIKEKVLGKIPGPYKTGDEKIVQVQDILF</sequence>
<accession>A0A4U1EK29</accession>
<dbReference type="SUPFAM" id="SSF64356">
    <property type="entry name" value="SNARE-like"/>
    <property type="match status" value="1"/>
</dbReference>
<dbReference type="AlphaFoldDB" id="A0A4U1EK29"/>